<evidence type="ECO:0000256" key="5">
    <source>
        <dbReference type="ARBA" id="ARBA00022695"/>
    </source>
</evidence>
<evidence type="ECO:0000256" key="1">
    <source>
        <dbReference type="ARBA" id="ARBA00004123"/>
    </source>
</evidence>
<keyword evidence="5" id="KW-0548">Nucleotidyltransferase</keyword>
<keyword evidence="3" id="KW-0507">mRNA processing</keyword>
<proteinExistence type="predicted"/>
<evidence type="ECO:0000256" key="4">
    <source>
        <dbReference type="ARBA" id="ARBA00022679"/>
    </source>
</evidence>
<sequence length="380" mass="44476">MKNDDILGDGIPFEQERTLRQMCYQLLKLPVGKKKNLQFPGLHPVSLNRENIQLLKQRMYYATWKADGTRYMMLITDEGSYLIDRKFRFRRVQLRFPCRHTDGCGENAHHLTLLDGEMIIDTIPGSGEQVRGYLIFDIMAINSISLVGRPFCERWEMIEKEVIEPRNYESNQIQGSQNPHYRYDLETFGMRRKDFWFLSTVNSVLKDFIPKLPHAADGLIFQAWFDPYVPRTHEGLLKWKYAEMNSVDFLFEMVGHHQQLYLHERGKKKLMGATKAVFDDGSSPSLYSGKIIECSWNSEHRVWSYMRIRSDKSTPNDYRTYLQVMRSIEDNITEESLINEISRIVRLPIYACRIPSAKKPNDINIINIYVGSQKSSGYNS</sequence>
<dbReference type="RefSeq" id="XP_027092910.1">
    <property type="nucleotide sequence ID" value="XM_027237109.2"/>
</dbReference>
<dbReference type="Proteomes" id="UP001652660">
    <property type="component" value="Chromosome 1e"/>
</dbReference>
<dbReference type="PANTHER" id="PTHR10367:SF17">
    <property type="entry name" value="MRNA-CAPPING ENZYME"/>
    <property type="match status" value="1"/>
</dbReference>
<evidence type="ECO:0000313" key="14">
    <source>
        <dbReference type="RefSeq" id="XP_027092910.1"/>
    </source>
</evidence>
<dbReference type="GO" id="GO:0005524">
    <property type="term" value="F:ATP binding"/>
    <property type="evidence" value="ECO:0007669"/>
    <property type="project" value="InterPro"/>
</dbReference>
<keyword evidence="13" id="KW-1185">Reference proteome</keyword>
<organism evidence="13 14">
    <name type="scientific">Coffea arabica</name>
    <name type="common">Arabian coffee</name>
    <dbReference type="NCBI Taxonomy" id="13443"/>
    <lineage>
        <taxon>Eukaryota</taxon>
        <taxon>Viridiplantae</taxon>
        <taxon>Streptophyta</taxon>
        <taxon>Embryophyta</taxon>
        <taxon>Tracheophyta</taxon>
        <taxon>Spermatophyta</taxon>
        <taxon>Magnoliopsida</taxon>
        <taxon>eudicotyledons</taxon>
        <taxon>Gunneridae</taxon>
        <taxon>Pentapetalae</taxon>
        <taxon>asterids</taxon>
        <taxon>lamiids</taxon>
        <taxon>Gentianales</taxon>
        <taxon>Rubiaceae</taxon>
        <taxon>Ixoroideae</taxon>
        <taxon>Gardenieae complex</taxon>
        <taxon>Bertiereae - Coffeeae clade</taxon>
        <taxon>Coffeeae</taxon>
        <taxon>Coffea</taxon>
    </lineage>
</organism>
<reference evidence="14" key="2">
    <citation type="submission" date="2025-08" db="UniProtKB">
        <authorList>
            <consortium name="RefSeq"/>
        </authorList>
    </citation>
    <scope>IDENTIFICATION</scope>
    <source>
        <tissue evidence="14">Leaves</tissue>
    </source>
</reference>
<evidence type="ECO:0000259" key="12">
    <source>
        <dbReference type="Pfam" id="PF03919"/>
    </source>
</evidence>
<dbReference type="GO" id="GO:0005634">
    <property type="term" value="C:nucleus"/>
    <property type="evidence" value="ECO:0007669"/>
    <property type="project" value="UniProtKB-SubCell"/>
</dbReference>
<dbReference type="GeneID" id="113713385"/>
<comment type="subcellular location">
    <subcellularLocation>
        <location evidence="1">Nucleus</location>
    </subcellularLocation>
</comment>
<dbReference type="Pfam" id="PF01331">
    <property type="entry name" value="mRNA_cap_enzyme"/>
    <property type="match status" value="1"/>
</dbReference>
<dbReference type="Gene3D" id="2.40.50.140">
    <property type="entry name" value="Nucleic acid-binding proteins"/>
    <property type="match status" value="1"/>
</dbReference>
<keyword evidence="8" id="KW-0342">GTP-binding</keyword>
<evidence type="ECO:0000256" key="9">
    <source>
        <dbReference type="ARBA" id="ARBA00023242"/>
    </source>
</evidence>
<dbReference type="InterPro" id="IPR013846">
    <property type="entry name" value="mRNA_cap_enzyme_C"/>
</dbReference>
<keyword evidence="7" id="KW-0506">mRNA capping</keyword>
<evidence type="ECO:0000259" key="11">
    <source>
        <dbReference type="Pfam" id="PF01331"/>
    </source>
</evidence>
<evidence type="ECO:0000256" key="7">
    <source>
        <dbReference type="ARBA" id="ARBA00023042"/>
    </source>
</evidence>
<name>A0A6P6UQ11_COFAR</name>
<evidence type="ECO:0000256" key="2">
    <source>
        <dbReference type="ARBA" id="ARBA00012475"/>
    </source>
</evidence>
<dbReference type="CDD" id="cd07895">
    <property type="entry name" value="Adenylation_mRNA_capping"/>
    <property type="match status" value="1"/>
</dbReference>
<dbReference type="Pfam" id="PF03919">
    <property type="entry name" value="mRNA_cap_C"/>
    <property type="match status" value="1"/>
</dbReference>
<dbReference type="GO" id="GO:0006370">
    <property type="term" value="P:7-methylguanosine mRNA capping"/>
    <property type="evidence" value="ECO:0007669"/>
    <property type="project" value="UniProtKB-KW"/>
</dbReference>
<dbReference type="InterPro" id="IPR051029">
    <property type="entry name" value="mRNA_Capping_Enz/RNA_Phosphat"/>
</dbReference>
<dbReference type="OrthoDB" id="200924at2759"/>
<comment type="catalytic activity">
    <reaction evidence="10">
        <text>a 5'-end diphospho-ribonucleoside in mRNA + GTP + H(+) = a 5'-end (5'-triphosphoguanosine)-ribonucleoside in mRNA + diphosphate</text>
        <dbReference type="Rhea" id="RHEA:67012"/>
        <dbReference type="Rhea" id="RHEA-COMP:17165"/>
        <dbReference type="Rhea" id="RHEA-COMP:17166"/>
        <dbReference type="ChEBI" id="CHEBI:15378"/>
        <dbReference type="ChEBI" id="CHEBI:33019"/>
        <dbReference type="ChEBI" id="CHEBI:37565"/>
        <dbReference type="ChEBI" id="CHEBI:167616"/>
        <dbReference type="ChEBI" id="CHEBI:167617"/>
        <dbReference type="EC" id="2.7.7.50"/>
    </reaction>
    <physiologicalReaction direction="left-to-right" evidence="10">
        <dbReference type="Rhea" id="RHEA:67013"/>
    </physiologicalReaction>
</comment>
<feature type="domain" description="mRNA capping enzyme C-terminal" evidence="12">
    <location>
        <begin position="258"/>
        <end position="338"/>
    </location>
</feature>
<evidence type="ECO:0000313" key="13">
    <source>
        <dbReference type="Proteomes" id="UP001652660"/>
    </source>
</evidence>
<reference evidence="13" key="1">
    <citation type="journal article" date="2025" name="Foods">
        <title>Unveiling the Microbial Signatures of Arabica Coffee Cherries: Insights into Ripeness Specific Diversity, Functional Traits, and Implications for Quality and Safety.</title>
        <authorList>
            <consortium name="RefSeq"/>
            <person name="Tenea G.N."/>
            <person name="Cifuentes V."/>
            <person name="Reyes P."/>
            <person name="Cevallos-Vallejos M."/>
        </authorList>
    </citation>
    <scope>NUCLEOTIDE SEQUENCE [LARGE SCALE GENOMIC DNA]</scope>
</reference>
<gene>
    <name evidence="14" type="primary">LOC113713385</name>
</gene>
<dbReference type="EC" id="2.7.7.50" evidence="2"/>
<dbReference type="Gene3D" id="3.30.470.30">
    <property type="entry name" value="DNA ligase/mRNA capping enzyme"/>
    <property type="match status" value="1"/>
</dbReference>
<keyword evidence="6" id="KW-0547">Nucleotide-binding</keyword>
<dbReference type="SUPFAM" id="SSF50249">
    <property type="entry name" value="Nucleic acid-binding proteins"/>
    <property type="match status" value="1"/>
</dbReference>
<evidence type="ECO:0000256" key="3">
    <source>
        <dbReference type="ARBA" id="ARBA00022664"/>
    </source>
</evidence>
<dbReference type="GO" id="GO:0005525">
    <property type="term" value="F:GTP binding"/>
    <property type="evidence" value="ECO:0007669"/>
    <property type="project" value="UniProtKB-KW"/>
</dbReference>
<dbReference type="FunFam" id="3.30.470.30:FF:000005">
    <property type="entry name" value="mRNA capping enzyme, putative"/>
    <property type="match status" value="1"/>
</dbReference>
<evidence type="ECO:0000256" key="6">
    <source>
        <dbReference type="ARBA" id="ARBA00022741"/>
    </source>
</evidence>
<evidence type="ECO:0000256" key="8">
    <source>
        <dbReference type="ARBA" id="ARBA00023134"/>
    </source>
</evidence>
<evidence type="ECO:0000256" key="10">
    <source>
        <dbReference type="ARBA" id="ARBA00044624"/>
    </source>
</evidence>
<protein>
    <recommendedName>
        <fullName evidence="2">mRNA guanylyltransferase</fullName>
        <ecNumber evidence="2">2.7.7.50</ecNumber>
    </recommendedName>
</protein>
<dbReference type="SUPFAM" id="SSF56091">
    <property type="entry name" value="DNA ligase/mRNA capping enzyme, catalytic domain"/>
    <property type="match status" value="1"/>
</dbReference>
<keyword evidence="9" id="KW-0539">Nucleus</keyword>
<dbReference type="PANTHER" id="PTHR10367">
    <property type="entry name" value="MRNA-CAPPING ENZYME"/>
    <property type="match status" value="1"/>
</dbReference>
<dbReference type="GO" id="GO:0004484">
    <property type="term" value="F:mRNA guanylyltransferase activity"/>
    <property type="evidence" value="ECO:0007669"/>
    <property type="project" value="UniProtKB-EC"/>
</dbReference>
<dbReference type="AlphaFoldDB" id="A0A6P6UQ11"/>
<feature type="domain" description="mRNA capping enzyme adenylation" evidence="11">
    <location>
        <begin position="43"/>
        <end position="240"/>
    </location>
</feature>
<dbReference type="InterPro" id="IPR001339">
    <property type="entry name" value="mRNA_cap_enzyme_adenylation"/>
</dbReference>
<keyword evidence="4" id="KW-0808">Transferase</keyword>
<dbReference type="InterPro" id="IPR012340">
    <property type="entry name" value="NA-bd_OB-fold"/>
</dbReference>
<accession>A0A6P6UQ11</accession>